<keyword evidence="4" id="KW-1185">Reference proteome</keyword>
<feature type="signal peptide" evidence="2">
    <location>
        <begin position="1"/>
        <end position="17"/>
    </location>
</feature>
<evidence type="ECO:0000313" key="3">
    <source>
        <dbReference type="EMBL" id="ORE86239.1"/>
    </source>
</evidence>
<dbReference type="STRING" id="1317117.ATO7_13118"/>
<evidence type="ECO:0000256" key="1">
    <source>
        <dbReference type="SAM" id="MobiDB-lite"/>
    </source>
</evidence>
<dbReference type="SUPFAM" id="SSF48452">
    <property type="entry name" value="TPR-like"/>
    <property type="match status" value="1"/>
</dbReference>
<dbReference type="Gene3D" id="1.25.40.10">
    <property type="entry name" value="Tetratricopeptide repeat domain"/>
    <property type="match status" value="1"/>
</dbReference>
<feature type="chain" id="PRO_5012598386" evidence="2">
    <location>
        <begin position="18"/>
        <end position="602"/>
    </location>
</feature>
<accession>A0A1Y1SC74</accession>
<feature type="region of interest" description="Disordered" evidence="1">
    <location>
        <begin position="139"/>
        <end position="165"/>
    </location>
</feature>
<gene>
    <name evidence="3" type="ORF">ATO7_13118</name>
</gene>
<reference evidence="3 4" key="1">
    <citation type="submission" date="2013-04" db="EMBL/GenBank/DDBJ databases">
        <title>Oceanococcus atlanticus 22II-S10r2 Genome Sequencing.</title>
        <authorList>
            <person name="Lai Q."/>
            <person name="Li G."/>
            <person name="Shao Z."/>
        </authorList>
    </citation>
    <scope>NUCLEOTIDE SEQUENCE [LARGE SCALE GENOMIC DNA]</scope>
    <source>
        <strain evidence="3 4">22II-S10r2</strain>
    </source>
</reference>
<dbReference type="EMBL" id="AQQV01000003">
    <property type="protein sequence ID" value="ORE86239.1"/>
    <property type="molecule type" value="Genomic_DNA"/>
</dbReference>
<proteinExistence type="predicted"/>
<feature type="compositionally biased region" description="Low complexity" evidence="1">
    <location>
        <begin position="140"/>
        <end position="153"/>
    </location>
</feature>
<protein>
    <submittedName>
        <fullName evidence="3">Uncharacterized protein</fullName>
    </submittedName>
</protein>
<sequence length="602" mass="66059">MFLSALFAALLSVPATAQQQYGPTGVGEGVYSIARQFRAAQSDLNLRQWALAIYAANRNAFNGDLNSLRAGVMLNIPSVEQVRLSWSQGLNAEQSATNPPPIAPAPTPFLSDAEVAAIDANQAVPAPAGLESLQIKQVTPTPRAQAAAPAPAVHAPPPGPQTMLAADTQRTPALPDTNGDDTSAAHEHFTAHPLHAQAVNVSNAAQRGEVLEQLLAMEAAYAGDPDYDYLLGVLLLDSGRPQDALFPLLRATQVKPQGLGIRLDLGRAYFETGENESARQVFEQLNKQNPPPRAAQVIDSYMQAIDRRAARYEPHWQALIELLGGHDSNANSATDLQNFAGFVLDEQARSSDSPYAELAGNVQYVRPFSPRWRWLNLAQASHRSYTDADEFNTLQWRVGSGLSYRQGDWELSGRVSGGQTYLDGEQNNDVTAFNAAWRLNVSPLLSTRLQFKLGSIRYADALSVRDVDQWLVSAGFSRRVNLAYGSEFGLDLIGGRDDAVENTSPNSRDVLGAGLFASTQLSPRWRLQLNSNLLQADYEGLFFGIERSDVQWFTVAGLRFTDNRWRNWAIGLEASYVDNQSDVDIYEYDRLDIALRVSWMLN</sequence>
<comment type="caution">
    <text evidence="3">The sequence shown here is derived from an EMBL/GenBank/DDBJ whole genome shotgun (WGS) entry which is preliminary data.</text>
</comment>
<evidence type="ECO:0000313" key="4">
    <source>
        <dbReference type="Proteomes" id="UP000192342"/>
    </source>
</evidence>
<evidence type="ECO:0000256" key="2">
    <source>
        <dbReference type="SAM" id="SignalP"/>
    </source>
</evidence>
<keyword evidence="2" id="KW-0732">Signal</keyword>
<dbReference type="InterPro" id="IPR011990">
    <property type="entry name" value="TPR-like_helical_dom_sf"/>
</dbReference>
<dbReference type="Proteomes" id="UP000192342">
    <property type="component" value="Unassembled WGS sequence"/>
</dbReference>
<dbReference type="AlphaFoldDB" id="A0A1Y1SC74"/>
<organism evidence="3 4">
    <name type="scientific">Oceanococcus atlanticus</name>
    <dbReference type="NCBI Taxonomy" id="1317117"/>
    <lineage>
        <taxon>Bacteria</taxon>
        <taxon>Pseudomonadati</taxon>
        <taxon>Pseudomonadota</taxon>
        <taxon>Gammaproteobacteria</taxon>
        <taxon>Chromatiales</taxon>
        <taxon>Oceanococcaceae</taxon>
        <taxon>Oceanococcus</taxon>
    </lineage>
</organism>
<dbReference type="Pfam" id="PF14559">
    <property type="entry name" value="TPR_19"/>
    <property type="match status" value="1"/>
</dbReference>
<name>A0A1Y1SC74_9GAMM</name>